<comment type="caution">
    <text evidence="16">The sequence shown here is derived from an EMBL/GenBank/DDBJ whole genome shotgun (WGS) entry which is preliminary data.</text>
</comment>
<dbReference type="InterPro" id="IPR000286">
    <property type="entry name" value="HDACs"/>
</dbReference>
<feature type="compositionally biased region" description="Basic and acidic residues" evidence="13">
    <location>
        <begin position="282"/>
        <end position="291"/>
    </location>
</feature>
<feature type="region of interest" description="Disordered" evidence="13">
    <location>
        <begin position="206"/>
        <end position="291"/>
    </location>
</feature>
<keyword evidence="11" id="KW-0539">Nucleus</keyword>
<comment type="subcellular location">
    <subcellularLocation>
        <location evidence="1 12">Nucleus</location>
    </subcellularLocation>
</comment>
<evidence type="ECO:0000259" key="14">
    <source>
        <dbReference type="Pfam" id="PF00850"/>
    </source>
</evidence>
<evidence type="ECO:0000256" key="5">
    <source>
        <dbReference type="ARBA" id="ARBA00022723"/>
    </source>
</evidence>
<feature type="compositionally biased region" description="Basic and acidic residues" evidence="13">
    <location>
        <begin position="257"/>
        <end position="268"/>
    </location>
</feature>
<organism evidence="16 17">
    <name type="scientific">Apodemus speciosus</name>
    <name type="common">Large Japanese field mouse</name>
    <dbReference type="NCBI Taxonomy" id="105296"/>
    <lineage>
        <taxon>Eukaryota</taxon>
        <taxon>Metazoa</taxon>
        <taxon>Chordata</taxon>
        <taxon>Craniata</taxon>
        <taxon>Vertebrata</taxon>
        <taxon>Euteleostomi</taxon>
        <taxon>Mammalia</taxon>
        <taxon>Eutheria</taxon>
        <taxon>Euarchontoglires</taxon>
        <taxon>Glires</taxon>
        <taxon>Rodentia</taxon>
        <taxon>Myomorpha</taxon>
        <taxon>Muroidea</taxon>
        <taxon>Muridae</taxon>
        <taxon>Murinae</taxon>
        <taxon>Apodemus</taxon>
    </lineage>
</organism>
<evidence type="ECO:0000259" key="15">
    <source>
        <dbReference type="Pfam" id="PF12203"/>
    </source>
</evidence>
<dbReference type="Proteomes" id="UP001623349">
    <property type="component" value="Unassembled WGS sequence"/>
</dbReference>
<evidence type="ECO:0000256" key="3">
    <source>
        <dbReference type="ARBA" id="ARBA00012111"/>
    </source>
</evidence>
<feature type="region of interest" description="Disordered" evidence="13">
    <location>
        <begin position="514"/>
        <end position="598"/>
    </location>
</feature>
<comment type="similarity">
    <text evidence="2 12">Belongs to the histone deacetylase family. HD type 2 subfamily.</text>
</comment>
<evidence type="ECO:0000256" key="2">
    <source>
        <dbReference type="ARBA" id="ARBA00007738"/>
    </source>
</evidence>
<dbReference type="Gene3D" id="3.40.800.20">
    <property type="entry name" value="Histone deacetylase domain"/>
    <property type="match status" value="2"/>
</dbReference>
<keyword evidence="8 12" id="KW-0156">Chromatin regulator</keyword>
<dbReference type="InterPro" id="IPR046949">
    <property type="entry name" value="HDAC4/5/7/9"/>
</dbReference>
<feature type="region of interest" description="Disordered" evidence="13">
    <location>
        <begin position="1014"/>
        <end position="1039"/>
    </location>
</feature>
<dbReference type="PIRSF" id="PIRSF037911">
    <property type="entry name" value="HDAC_II_euk"/>
    <property type="match status" value="1"/>
</dbReference>
<dbReference type="EC" id="3.5.1.98" evidence="3 12"/>
<comment type="function">
    <text evidence="12">Responsible for the deacetylation of lysine residues on the N-terminal part of the core histones (H2A, H2B, H3 and H4). Histone deacetylation gives a tag for epigenetic repression and plays an important role in transcriptional regulation, cell cycle progression and developmental events.</text>
</comment>
<feature type="domain" description="Histone deacetylase glutamine rich N-terminal" evidence="15">
    <location>
        <begin position="86"/>
        <end position="174"/>
    </location>
</feature>
<dbReference type="PRINTS" id="PR01270">
    <property type="entry name" value="HDASUPER"/>
</dbReference>
<proteinExistence type="inferred from homology"/>
<evidence type="ECO:0000256" key="8">
    <source>
        <dbReference type="ARBA" id="ARBA00022853"/>
    </source>
</evidence>
<keyword evidence="9 12" id="KW-0805">Transcription regulation</keyword>
<keyword evidence="7" id="KW-0862">Zinc</keyword>
<evidence type="ECO:0000256" key="13">
    <source>
        <dbReference type="SAM" id="MobiDB-lite"/>
    </source>
</evidence>
<evidence type="ECO:0000256" key="9">
    <source>
        <dbReference type="ARBA" id="ARBA00023015"/>
    </source>
</evidence>
<keyword evidence="17" id="KW-1185">Reference proteome</keyword>
<dbReference type="EMBL" id="BAAFST010000011">
    <property type="protein sequence ID" value="GAB1296894.1"/>
    <property type="molecule type" value="Genomic_DNA"/>
</dbReference>
<feature type="compositionally biased region" description="Low complexity" evidence="13">
    <location>
        <begin position="1014"/>
        <end position="1023"/>
    </location>
</feature>
<dbReference type="InterPro" id="IPR023696">
    <property type="entry name" value="Ureohydrolase_dom_sf"/>
</dbReference>
<gene>
    <name evidence="16" type="ORF">APTSU1_001212900</name>
</gene>
<evidence type="ECO:0000256" key="6">
    <source>
        <dbReference type="ARBA" id="ARBA00022801"/>
    </source>
</evidence>
<dbReference type="InterPro" id="IPR023801">
    <property type="entry name" value="His_deacetylse_dom"/>
</dbReference>
<comment type="catalytic activity">
    <reaction evidence="12">
        <text>N(6)-acetyl-L-lysyl-[histone] + H2O = L-lysyl-[histone] + acetate</text>
        <dbReference type="Rhea" id="RHEA:58196"/>
        <dbReference type="Rhea" id="RHEA-COMP:9845"/>
        <dbReference type="Rhea" id="RHEA-COMP:11338"/>
        <dbReference type="ChEBI" id="CHEBI:15377"/>
        <dbReference type="ChEBI" id="CHEBI:29969"/>
        <dbReference type="ChEBI" id="CHEBI:30089"/>
        <dbReference type="ChEBI" id="CHEBI:61930"/>
        <dbReference type="EC" id="3.5.1.98"/>
    </reaction>
</comment>
<evidence type="ECO:0000256" key="10">
    <source>
        <dbReference type="ARBA" id="ARBA00023163"/>
    </source>
</evidence>
<feature type="compositionally biased region" description="Acidic residues" evidence="13">
    <location>
        <begin position="559"/>
        <end position="597"/>
    </location>
</feature>
<keyword evidence="6 12" id="KW-0378">Hydrolase</keyword>
<evidence type="ECO:0000256" key="7">
    <source>
        <dbReference type="ARBA" id="ARBA00022833"/>
    </source>
</evidence>
<evidence type="ECO:0000313" key="16">
    <source>
        <dbReference type="EMBL" id="GAB1296894.1"/>
    </source>
</evidence>
<dbReference type="PANTHER" id="PTHR45364">
    <property type="entry name" value="HISTONE DEACETYLASE 9-RELATED"/>
    <property type="match status" value="1"/>
</dbReference>
<keyword evidence="5" id="KW-0479">Metal-binding</keyword>
<evidence type="ECO:0000256" key="4">
    <source>
        <dbReference type="ARBA" id="ARBA00022491"/>
    </source>
</evidence>
<dbReference type="Gene3D" id="6.10.250.1550">
    <property type="match status" value="1"/>
</dbReference>
<feature type="region of interest" description="Disordered" evidence="13">
    <location>
        <begin position="135"/>
        <end position="155"/>
    </location>
</feature>
<dbReference type="Pfam" id="PF00850">
    <property type="entry name" value="Hist_deacetyl"/>
    <property type="match status" value="1"/>
</dbReference>
<dbReference type="InterPro" id="IPR024643">
    <property type="entry name" value="Hist_deacetylase_Gln_rich_N"/>
</dbReference>
<dbReference type="PANTHER" id="PTHR45364:SF12">
    <property type="entry name" value="HISTONE DEACETYLASE"/>
    <property type="match status" value="1"/>
</dbReference>
<dbReference type="InterPro" id="IPR037138">
    <property type="entry name" value="His_deacetylse_dom_sf"/>
</dbReference>
<evidence type="ECO:0000256" key="12">
    <source>
        <dbReference type="PIRNR" id="PIRNR037911"/>
    </source>
</evidence>
<evidence type="ECO:0000313" key="17">
    <source>
        <dbReference type="Proteomes" id="UP001623349"/>
    </source>
</evidence>
<keyword evidence="10 12" id="KW-0804">Transcription</keyword>
<dbReference type="Pfam" id="PF12203">
    <property type="entry name" value="HDAC4_Gln"/>
    <property type="match status" value="1"/>
</dbReference>
<feature type="region of interest" description="Disordered" evidence="13">
    <location>
        <begin position="459"/>
        <end position="482"/>
    </location>
</feature>
<feature type="domain" description="Histone deacetylase" evidence="14">
    <location>
        <begin position="662"/>
        <end position="897"/>
    </location>
</feature>
<protein>
    <recommendedName>
        <fullName evidence="3 12">Histone deacetylase</fullName>
        <ecNumber evidence="3 12">3.5.1.98</ecNumber>
    </recommendedName>
</protein>
<sequence length="1039" mass="113493">MNSPTESAGLVEMLQTIYETESCFSADGMSGREPSLEILPRTPLHSIPVAVEVKPVLPGAMPSSMGGGGGGSHSPVELRGALAGAMDPVLREQQLQQELLVLKQQQQLQKQLLFAEFQKQHDHLTRQHEVQLQKHLKQQQEMLAAKRQQELEQQRQREQQRQEELEKQRLEQQLLVLRNKEKSKESAIASTEVKLRLQEFLLSKSKEPTPGGLNHSLPQHPTCWGAHHASLDQSSPPQSGPPGTPPSYKLPLLGPYDSRDDFPLRKTASEPNLKVRSRLKQKVAERRSSPLLRRKDGTVISTFKKRAVEIAGTGPGALPTVPTAPSLRTALLARSPTSPRRMLPQHRALPLDRLQATVTVTNSHLTASPKLSTQQEAERQALQSLRQGGTLTGKFMSTSSIPGCLLGVALEGDTSPHGHASLLQHVLLLEQARQQSTLIAVPLHGQSPLVTGERVATSMRTVSKLPRHRPLSRTQSSPLPQSPQALQQLVMQQQHQQFLEKQKQQQMQLGKILTKTGELSRQPTTHPEETEEELTEQQEALLGEGALTMPREGSTESESTQEDLEEEEDEEEEEEDCIQVKDEDGESGPDEGPDLEESSAGYKKLFADAQQLQPLQVYQAPLSLATVPHQALGRTQSSPAAPGSMKSPTDQPTVVKHLFTTEHAGRIQSIWSRLQETGLLSKCERIRGRKATLDEIQTVHSEYHTLLYGTSPLNRQKLDSKKLLGPISQKMYAMLPCGGIGVDSDTVWNEMHSSSAVRMAVGCLVELAFKVAAGELKNGFAIIRPPGHHAEESTAMGFCFFNSVAITAKLLQQKLSVGKVLIVDWDIHHGNGTQQAFYNDPSVLYISLHRYDNGNFFPGSGAPEEVGGGPGVGYNVNVAWTGGVDPPIGDVEYLTAFSGFGHLTRQLMTLAGGRVVLALEGGHDLTAICDASEACVSALLSVELQPLDEAVLQQKPSVNAVATLEKVIEIQSKHWSCVQRFAAGLGCSLREAQTGEKEEAETVSAMALLSVGAEQAQAAATQEHSPRPAEEPMEQEPAL</sequence>
<evidence type="ECO:0000256" key="1">
    <source>
        <dbReference type="ARBA" id="ARBA00004123"/>
    </source>
</evidence>
<keyword evidence="4 12" id="KW-0678">Repressor</keyword>
<reference evidence="16 17" key="1">
    <citation type="submission" date="2024-08" db="EMBL/GenBank/DDBJ databases">
        <title>The draft genome of Apodemus speciosus.</title>
        <authorList>
            <person name="Nabeshima K."/>
            <person name="Suzuki S."/>
            <person name="Onuma M."/>
        </authorList>
    </citation>
    <scope>NUCLEOTIDE SEQUENCE [LARGE SCALE GENOMIC DNA]</scope>
    <source>
        <strain evidence="16">IB14-021</strain>
    </source>
</reference>
<name>A0ABQ0FCB8_APOSI</name>
<accession>A0ABQ0FCB8</accession>
<dbReference type="SUPFAM" id="SSF52768">
    <property type="entry name" value="Arginase/deacetylase"/>
    <property type="match status" value="1"/>
</dbReference>
<feature type="compositionally biased region" description="Low complexity" evidence="13">
    <location>
        <begin position="472"/>
        <end position="482"/>
    </location>
</feature>
<evidence type="ECO:0000256" key="11">
    <source>
        <dbReference type="ARBA" id="ARBA00023242"/>
    </source>
</evidence>